<gene>
    <name evidence="2" type="ORF">KS4_27610</name>
</gene>
<sequence>MDIGSGSVKKENARQSPPGCRAFKRYWDAGILERIGSGSIVFHLRDRVWRLVG</sequence>
<feature type="region of interest" description="Disordered" evidence="1">
    <location>
        <begin position="1"/>
        <end position="20"/>
    </location>
</feature>
<organism evidence="2 3">
    <name type="scientific">Poriferisphaera corsica</name>
    <dbReference type="NCBI Taxonomy" id="2528020"/>
    <lineage>
        <taxon>Bacteria</taxon>
        <taxon>Pseudomonadati</taxon>
        <taxon>Planctomycetota</taxon>
        <taxon>Phycisphaerae</taxon>
        <taxon>Phycisphaerales</taxon>
        <taxon>Phycisphaeraceae</taxon>
        <taxon>Poriferisphaera</taxon>
    </lineage>
</organism>
<accession>A0A517YWV4</accession>
<dbReference type="KEGG" id="pcor:KS4_27610"/>
<keyword evidence="3" id="KW-1185">Reference proteome</keyword>
<reference evidence="2 3" key="1">
    <citation type="submission" date="2019-02" db="EMBL/GenBank/DDBJ databases">
        <title>Deep-cultivation of Planctomycetes and their phenomic and genomic characterization uncovers novel biology.</title>
        <authorList>
            <person name="Wiegand S."/>
            <person name="Jogler M."/>
            <person name="Boedeker C."/>
            <person name="Pinto D."/>
            <person name="Vollmers J."/>
            <person name="Rivas-Marin E."/>
            <person name="Kohn T."/>
            <person name="Peeters S.H."/>
            <person name="Heuer A."/>
            <person name="Rast P."/>
            <person name="Oberbeckmann S."/>
            <person name="Bunk B."/>
            <person name="Jeske O."/>
            <person name="Meyerdierks A."/>
            <person name="Storesund J.E."/>
            <person name="Kallscheuer N."/>
            <person name="Luecker S."/>
            <person name="Lage O.M."/>
            <person name="Pohl T."/>
            <person name="Merkel B.J."/>
            <person name="Hornburger P."/>
            <person name="Mueller R.-W."/>
            <person name="Bruemmer F."/>
            <person name="Labrenz M."/>
            <person name="Spormann A.M."/>
            <person name="Op den Camp H."/>
            <person name="Overmann J."/>
            <person name="Amann R."/>
            <person name="Jetten M.S.M."/>
            <person name="Mascher T."/>
            <person name="Medema M.H."/>
            <person name="Devos D.P."/>
            <person name="Kaster A.-K."/>
            <person name="Ovreas L."/>
            <person name="Rohde M."/>
            <person name="Galperin M.Y."/>
            <person name="Jogler C."/>
        </authorList>
    </citation>
    <scope>NUCLEOTIDE SEQUENCE [LARGE SCALE GENOMIC DNA]</scope>
    <source>
        <strain evidence="2 3">KS4</strain>
    </source>
</reference>
<dbReference type="EMBL" id="CP036425">
    <property type="protein sequence ID" value="QDU34687.1"/>
    <property type="molecule type" value="Genomic_DNA"/>
</dbReference>
<dbReference type="AlphaFoldDB" id="A0A517YWV4"/>
<evidence type="ECO:0000313" key="2">
    <source>
        <dbReference type="EMBL" id="QDU34687.1"/>
    </source>
</evidence>
<protein>
    <submittedName>
        <fullName evidence="2">Uncharacterized protein</fullName>
    </submittedName>
</protein>
<dbReference type="Proteomes" id="UP000317369">
    <property type="component" value="Chromosome"/>
</dbReference>
<name>A0A517YWV4_9BACT</name>
<evidence type="ECO:0000313" key="3">
    <source>
        <dbReference type="Proteomes" id="UP000317369"/>
    </source>
</evidence>
<evidence type="ECO:0000256" key="1">
    <source>
        <dbReference type="SAM" id="MobiDB-lite"/>
    </source>
</evidence>
<proteinExistence type="predicted"/>